<dbReference type="InterPro" id="IPR029044">
    <property type="entry name" value="Nucleotide-diphossugar_trans"/>
</dbReference>
<dbReference type="AlphaFoldDB" id="A0A6S6SV78"/>
<organism evidence="2">
    <name type="scientific">uncultured Sulfurovum sp</name>
    <dbReference type="NCBI Taxonomy" id="269237"/>
    <lineage>
        <taxon>Bacteria</taxon>
        <taxon>Pseudomonadati</taxon>
        <taxon>Campylobacterota</taxon>
        <taxon>Epsilonproteobacteria</taxon>
        <taxon>Campylobacterales</taxon>
        <taxon>Sulfurovaceae</taxon>
        <taxon>Sulfurovum</taxon>
        <taxon>environmental samples</taxon>
    </lineage>
</organism>
<accession>A0A6S6SV78</accession>
<reference evidence="2" key="1">
    <citation type="submission" date="2020-01" db="EMBL/GenBank/DDBJ databases">
        <authorList>
            <person name="Meier V. D."/>
            <person name="Meier V D."/>
        </authorList>
    </citation>
    <scope>NUCLEOTIDE SEQUENCE</scope>
    <source>
        <strain evidence="2">HLG_WM_MAG_01</strain>
    </source>
</reference>
<dbReference type="SUPFAM" id="SSF53448">
    <property type="entry name" value="Nucleotide-diphospho-sugar transferases"/>
    <property type="match status" value="1"/>
</dbReference>
<dbReference type="GO" id="GO:0016758">
    <property type="term" value="F:hexosyltransferase activity"/>
    <property type="evidence" value="ECO:0007669"/>
    <property type="project" value="UniProtKB-ARBA"/>
</dbReference>
<sequence>MNKIDIENRDRSPLVSVIMSVYNEPPSWLHQSITSILEQTYTHLEFIIIVDNAPNITLIDIIEKYAEDDKRIKFFINNENKGLVYSLNRALKYTTGEYIARMDADDISHTNRLERQLKYLVKNNLNLIGSNVNLFTNNNIFYTTNKLITHKYLKIMLAKGTIGIVHPTFFATKHLYESLNGYKNAIHAEDKELLARVFCKGFKVGNTAEVLLDCRYNDRSITKTNAIYVQRMGRYITDMFNSCLSSGLYEFDYSFDKNLSISQKEKENYNKAQKLMAQTRKAMNNKSYIKAVYHLINASILSSSSLSIIKVNIILKYLKFREARELRNGS</sequence>
<dbReference type="PANTHER" id="PTHR22916:SF3">
    <property type="entry name" value="UDP-GLCNAC:BETAGAL BETA-1,3-N-ACETYLGLUCOSAMINYLTRANSFERASE-LIKE PROTEIN 1"/>
    <property type="match status" value="1"/>
</dbReference>
<evidence type="ECO:0000259" key="1">
    <source>
        <dbReference type="Pfam" id="PF00535"/>
    </source>
</evidence>
<gene>
    <name evidence="2" type="ORF">HELGO_WM288</name>
</gene>
<dbReference type="Pfam" id="PF00535">
    <property type="entry name" value="Glycos_transf_2"/>
    <property type="match status" value="1"/>
</dbReference>
<proteinExistence type="predicted"/>
<name>A0A6S6SV78_9BACT</name>
<dbReference type="PANTHER" id="PTHR22916">
    <property type="entry name" value="GLYCOSYLTRANSFERASE"/>
    <property type="match status" value="1"/>
</dbReference>
<dbReference type="InterPro" id="IPR001173">
    <property type="entry name" value="Glyco_trans_2-like"/>
</dbReference>
<feature type="domain" description="Glycosyltransferase 2-like" evidence="1">
    <location>
        <begin position="16"/>
        <end position="171"/>
    </location>
</feature>
<evidence type="ECO:0000313" key="2">
    <source>
        <dbReference type="EMBL" id="CAA6812449.1"/>
    </source>
</evidence>
<keyword evidence="2" id="KW-0808">Transferase</keyword>
<protein>
    <submittedName>
        <fullName evidence="2">Glycosyltransferase, family 2</fullName>
    </submittedName>
</protein>
<dbReference type="EMBL" id="CACVAS010000058">
    <property type="protein sequence ID" value="CAA6812449.1"/>
    <property type="molecule type" value="Genomic_DNA"/>
</dbReference>
<dbReference type="Gene3D" id="3.90.550.10">
    <property type="entry name" value="Spore Coat Polysaccharide Biosynthesis Protein SpsA, Chain A"/>
    <property type="match status" value="1"/>
</dbReference>